<dbReference type="Pfam" id="PF05971">
    <property type="entry name" value="Methyltransf_10"/>
    <property type="match status" value="1"/>
</dbReference>
<evidence type="ECO:0000313" key="4">
    <source>
        <dbReference type="EMBL" id="ORY18921.1"/>
    </source>
</evidence>
<protein>
    <submittedName>
        <fullName evidence="4">Uncharacterized protein</fullName>
    </submittedName>
</protein>
<dbReference type="GO" id="GO:0008168">
    <property type="term" value="F:methyltransferase activity"/>
    <property type="evidence" value="ECO:0007669"/>
    <property type="project" value="UniProtKB-UniRule"/>
</dbReference>
<evidence type="ECO:0000256" key="3">
    <source>
        <dbReference type="PIRSR" id="PIRSR037350-1"/>
    </source>
</evidence>
<dbReference type="STRING" id="1231657.A0A1Y2A8U4"/>
<dbReference type="InterPro" id="IPR002052">
    <property type="entry name" value="DNA_methylase_N6_adenine_CS"/>
</dbReference>
<dbReference type="CDD" id="cd02440">
    <property type="entry name" value="AdoMet_MTases"/>
    <property type="match status" value="1"/>
</dbReference>
<feature type="binding site" evidence="3">
    <location>
        <position position="71"/>
    </location>
    <ligand>
        <name>S-adenosyl-L-methionine</name>
        <dbReference type="ChEBI" id="CHEBI:59789"/>
    </ligand>
</feature>
<dbReference type="GO" id="GO:0005634">
    <property type="term" value="C:nucleus"/>
    <property type="evidence" value="ECO:0007669"/>
    <property type="project" value="TreeGrafter"/>
</dbReference>
<reference evidence="4 5" key="1">
    <citation type="submission" date="2016-07" db="EMBL/GenBank/DDBJ databases">
        <title>Pervasive Adenine N6-methylation of Active Genes in Fungi.</title>
        <authorList>
            <consortium name="DOE Joint Genome Institute"/>
            <person name="Mondo S.J."/>
            <person name="Dannebaum R.O."/>
            <person name="Kuo R.C."/>
            <person name="Labutti K."/>
            <person name="Haridas S."/>
            <person name="Kuo A."/>
            <person name="Salamov A."/>
            <person name="Ahrendt S.R."/>
            <person name="Lipzen A."/>
            <person name="Sullivan W."/>
            <person name="Andreopoulos W.B."/>
            <person name="Clum A."/>
            <person name="Lindquist E."/>
            <person name="Daum C."/>
            <person name="Ramamoorthy G.K."/>
            <person name="Gryganskyi A."/>
            <person name="Culley D."/>
            <person name="Magnuson J.K."/>
            <person name="James T.Y."/>
            <person name="O'Malley M.A."/>
            <person name="Stajich J.E."/>
            <person name="Spatafora J.W."/>
            <person name="Visel A."/>
            <person name="Grigoriev I.V."/>
        </authorList>
    </citation>
    <scope>NUCLEOTIDE SEQUENCE [LARGE SCALE GENOMIC DNA]</scope>
    <source>
        <strain evidence="4 5">CBS 115471</strain>
    </source>
</reference>
<dbReference type="Proteomes" id="UP000193144">
    <property type="component" value="Unassembled WGS sequence"/>
</dbReference>
<keyword evidence="3" id="KW-0949">S-adenosyl-L-methionine</keyword>
<name>A0A1Y2A8U4_9PLEO</name>
<evidence type="ECO:0000256" key="2">
    <source>
        <dbReference type="ARBA" id="ARBA00022679"/>
    </source>
</evidence>
<accession>A0A1Y2A8U4</accession>
<dbReference type="GO" id="GO:0070475">
    <property type="term" value="P:rRNA base methylation"/>
    <property type="evidence" value="ECO:0007669"/>
    <property type="project" value="TreeGrafter"/>
</dbReference>
<proteinExistence type="predicted"/>
<dbReference type="SUPFAM" id="SSF53335">
    <property type="entry name" value="S-adenosyl-L-methionine-dependent methyltransferases"/>
    <property type="match status" value="1"/>
</dbReference>
<dbReference type="InterPro" id="IPR029063">
    <property type="entry name" value="SAM-dependent_MTases_sf"/>
</dbReference>
<dbReference type="PANTHER" id="PTHR13393">
    <property type="entry name" value="SAM-DEPENDENT METHYLTRANSFERASE"/>
    <property type="match status" value="1"/>
</dbReference>
<keyword evidence="2" id="KW-0808">Transferase</keyword>
<dbReference type="PANTHER" id="PTHR13393:SF0">
    <property type="entry name" value="RNA N6-ADENOSINE-METHYLTRANSFERASE METTL16"/>
    <property type="match status" value="1"/>
</dbReference>
<dbReference type="EMBL" id="MCFA01000004">
    <property type="protein sequence ID" value="ORY18921.1"/>
    <property type="molecule type" value="Genomic_DNA"/>
</dbReference>
<feature type="binding site" evidence="3">
    <location>
        <position position="179"/>
    </location>
    <ligand>
        <name>S-adenosyl-L-methionine</name>
        <dbReference type="ChEBI" id="CHEBI:59789"/>
    </ligand>
</feature>
<dbReference type="InterPro" id="IPR010286">
    <property type="entry name" value="METTL16/RlmF"/>
</dbReference>
<keyword evidence="5" id="KW-1185">Reference proteome</keyword>
<feature type="binding site" evidence="3">
    <location>
        <position position="105"/>
    </location>
    <ligand>
        <name>S-adenosyl-L-methionine</name>
        <dbReference type="ChEBI" id="CHEBI:59789"/>
    </ligand>
</feature>
<comment type="caution">
    <text evidence="4">The sequence shown here is derived from an EMBL/GenBank/DDBJ whole genome shotgun (WGS) entry which is preliminary data.</text>
</comment>
<evidence type="ECO:0000256" key="1">
    <source>
        <dbReference type="ARBA" id="ARBA00022603"/>
    </source>
</evidence>
<dbReference type="Gene3D" id="3.40.50.150">
    <property type="entry name" value="Vaccinia Virus protein VP39"/>
    <property type="match status" value="1"/>
</dbReference>
<organism evidence="4 5">
    <name type="scientific">Clohesyomyces aquaticus</name>
    <dbReference type="NCBI Taxonomy" id="1231657"/>
    <lineage>
        <taxon>Eukaryota</taxon>
        <taxon>Fungi</taxon>
        <taxon>Dikarya</taxon>
        <taxon>Ascomycota</taxon>
        <taxon>Pezizomycotina</taxon>
        <taxon>Dothideomycetes</taxon>
        <taxon>Pleosporomycetidae</taxon>
        <taxon>Pleosporales</taxon>
        <taxon>Lindgomycetaceae</taxon>
        <taxon>Clohesyomyces</taxon>
    </lineage>
</organism>
<sequence>MARQVPYSEPIDLQDLAEQFDNLTVLQNDDGYVNFKDPKVHKAVTRAILEVDFGLKVQLPDDRLCPPVPNRFNYVRWIQDLIDQTSPQYTDKYDPEREVIGLDIGTGAAAIYALLALKTRSRWKMCVTDIDKKSLECAKKNLALNNLHPRTRAVRTTALHPLIPLKDLGVDRLDFIICNPPFFTSEEDMRKSTEGQDKKYPPHANCTGTTTEMVCPGGDFGFVSQILQESLVLQEKIQWYSSMLGKLESAYKVITLLRKYGVENYAVGIIDTGGRTRRWIVAWSFGDLRPRNELLRPDRFEHEYLAFPTRYQIPLAPNQNPEGIQGEIFGQLASLDMEFETTTGVGVASQNVWNRKYRFLKKKAQEAGLEVMATDNKVGLVFRVSSQEKPKEICIDWLRGHDQAVWESFCGFVHRLVRDVTAK</sequence>
<evidence type="ECO:0000313" key="5">
    <source>
        <dbReference type="Proteomes" id="UP000193144"/>
    </source>
</evidence>
<keyword evidence="1" id="KW-0489">Methyltransferase</keyword>
<dbReference type="PROSITE" id="PS00092">
    <property type="entry name" value="N6_MTASE"/>
    <property type="match status" value="1"/>
</dbReference>
<feature type="binding site" evidence="3">
    <location>
        <position position="129"/>
    </location>
    <ligand>
        <name>S-adenosyl-L-methionine</name>
        <dbReference type="ChEBI" id="CHEBI:59789"/>
    </ligand>
</feature>
<dbReference type="AlphaFoldDB" id="A0A1Y2A8U4"/>
<dbReference type="GO" id="GO:0003676">
    <property type="term" value="F:nucleic acid binding"/>
    <property type="evidence" value="ECO:0007669"/>
    <property type="project" value="InterPro"/>
</dbReference>
<gene>
    <name evidence="4" type="ORF">BCR34DRAFT_472566</name>
</gene>
<dbReference type="OrthoDB" id="514248at2759"/>